<gene>
    <name evidence="1" type="ORF">JZ751_000131</name>
</gene>
<reference evidence="1" key="1">
    <citation type="thesis" date="2021" institute="BYU ScholarsArchive" country="Provo, UT, USA">
        <title>Applications of and Algorithms for Genome Assembly and Genomic Analyses with an Emphasis on Marine Teleosts.</title>
        <authorList>
            <person name="Pickett B.D."/>
        </authorList>
    </citation>
    <scope>NUCLEOTIDE SEQUENCE</scope>
    <source>
        <strain evidence="1">HI-2016</strain>
    </source>
</reference>
<comment type="caution">
    <text evidence="1">The sequence shown here is derived from an EMBL/GenBank/DDBJ whole genome shotgun (WGS) entry which is preliminary data.</text>
</comment>
<evidence type="ECO:0000313" key="2">
    <source>
        <dbReference type="Proteomes" id="UP000824540"/>
    </source>
</evidence>
<keyword evidence="2" id="KW-1185">Reference proteome</keyword>
<name>A0A8T2PVC7_9TELE</name>
<feature type="non-terminal residue" evidence="1">
    <location>
        <position position="177"/>
    </location>
</feature>
<evidence type="ECO:0000313" key="1">
    <source>
        <dbReference type="EMBL" id="KAG9355293.1"/>
    </source>
</evidence>
<dbReference type="OrthoDB" id="8195838at2759"/>
<protein>
    <submittedName>
        <fullName evidence="1">Uncharacterized protein</fullName>
    </submittedName>
</protein>
<sequence>MRKELVGRVISTEGDSLPSLMQLLELGASAVSALSLSQLAQLPSTALWDKLPSLRRVEWQPVQARTLVRTLLGGEQVVSGKELLGLGSLVRGVSSSVLLGVGPQGILGADGLDALSQELSALQRMALLKGLCRNVSMIELVRSVSSPLLSSLPLSALERAGLRSLDQLEGRSWTKAQ</sequence>
<accession>A0A8T2PVC7</accession>
<dbReference type="AlphaFoldDB" id="A0A8T2PVC7"/>
<proteinExistence type="predicted"/>
<organism evidence="1 2">
    <name type="scientific">Albula glossodonta</name>
    <name type="common">roundjaw bonefish</name>
    <dbReference type="NCBI Taxonomy" id="121402"/>
    <lineage>
        <taxon>Eukaryota</taxon>
        <taxon>Metazoa</taxon>
        <taxon>Chordata</taxon>
        <taxon>Craniata</taxon>
        <taxon>Vertebrata</taxon>
        <taxon>Euteleostomi</taxon>
        <taxon>Actinopterygii</taxon>
        <taxon>Neopterygii</taxon>
        <taxon>Teleostei</taxon>
        <taxon>Albuliformes</taxon>
        <taxon>Albulidae</taxon>
        <taxon>Albula</taxon>
    </lineage>
</organism>
<dbReference type="EMBL" id="JAFBMS010000001">
    <property type="protein sequence ID" value="KAG9355293.1"/>
    <property type="molecule type" value="Genomic_DNA"/>
</dbReference>
<dbReference type="Proteomes" id="UP000824540">
    <property type="component" value="Unassembled WGS sequence"/>
</dbReference>